<sequence>MAQATTKSFVKGVHGVRYQVKDVARAVAFYTQHLGFKLEHQQLPAFANVSLGEAHILLSGPGASGSRPMPDGRQQEPGGWNRVVLKVADLPGLIAELKNAGVRFRNEIETGPGGRQVQLEDLDGNPIELFEPAR</sequence>
<dbReference type="InterPro" id="IPR004360">
    <property type="entry name" value="Glyas_Fos-R_dOase_dom"/>
</dbReference>
<dbReference type="InterPro" id="IPR051785">
    <property type="entry name" value="MMCE/EMCE_epimerase"/>
</dbReference>
<protein>
    <submittedName>
        <fullName evidence="3">Glyoxalase</fullName>
    </submittedName>
</protein>
<dbReference type="PANTHER" id="PTHR43048">
    <property type="entry name" value="METHYLMALONYL-COA EPIMERASE"/>
    <property type="match status" value="1"/>
</dbReference>
<dbReference type="CDD" id="cd06587">
    <property type="entry name" value="VOC"/>
    <property type="match status" value="1"/>
</dbReference>
<evidence type="ECO:0000256" key="1">
    <source>
        <dbReference type="ARBA" id="ARBA00022723"/>
    </source>
</evidence>
<dbReference type="EMBL" id="AP025591">
    <property type="protein sequence ID" value="BDG05708.1"/>
    <property type="molecule type" value="Genomic_DNA"/>
</dbReference>
<dbReference type="Proteomes" id="UP001162891">
    <property type="component" value="Chromosome"/>
</dbReference>
<evidence type="ECO:0000313" key="3">
    <source>
        <dbReference type="EMBL" id="BDG05708.1"/>
    </source>
</evidence>
<evidence type="ECO:0000313" key="4">
    <source>
        <dbReference type="Proteomes" id="UP001162891"/>
    </source>
</evidence>
<gene>
    <name evidence="3" type="ORF">AMOR_47040</name>
</gene>
<organism evidence="3 4">
    <name type="scientific">Anaeromyxobacter oryzae</name>
    <dbReference type="NCBI Taxonomy" id="2918170"/>
    <lineage>
        <taxon>Bacteria</taxon>
        <taxon>Pseudomonadati</taxon>
        <taxon>Myxococcota</taxon>
        <taxon>Myxococcia</taxon>
        <taxon>Myxococcales</taxon>
        <taxon>Cystobacterineae</taxon>
        <taxon>Anaeromyxobacteraceae</taxon>
        <taxon>Anaeromyxobacter</taxon>
    </lineage>
</organism>
<dbReference type="SUPFAM" id="SSF54593">
    <property type="entry name" value="Glyoxalase/Bleomycin resistance protein/Dihydroxybiphenyl dioxygenase"/>
    <property type="match status" value="1"/>
</dbReference>
<evidence type="ECO:0000259" key="2">
    <source>
        <dbReference type="PROSITE" id="PS51819"/>
    </source>
</evidence>
<dbReference type="Pfam" id="PF00903">
    <property type="entry name" value="Glyoxalase"/>
    <property type="match status" value="1"/>
</dbReference>
<reference evidence="4" key="1">
    <citation type="journal article" date="2022" name="Int. J. Syst. Evol. Microbiol.">
        <title>Anaeromyxobacter oryzae sp. nov., Anaeromyxobacter diazotrophicus sp. nov. and Anaeromyxobacter paludicola sp. nov., isolated from paddy soils.</title>
        <authorList>
            <person name="Itoh H."/>
            <person name="Xu Z."/>
            <person name="Mise K."/>
            <person name="Masuda Y."/>
            <person name="Ushijima N."/>
            <person name="Hayakawa C."/>
            <person name="Shiratori Y."/>
            <person name="Senoo K."/>
        </authorList>
    </citation>
    <scope>NUCLEOTIDE SEQUENCE [LARGE SCALE GENOMIC DNA]</scope>
    <source>
        <strain evidence="4">Red232</strain>
    </source>
</reference>
<name>A0ABN6MXP8_9BACT</name>
<keyword evidence="1" id="KW-0479">Metal-binding</keyword>
<proteinExistence type="predicted"/>
<dbReference type="Gene3D" id="3.10.180.10">
    <property type="entry name" value="2,3-Dihydroxybiphenyl 1,2-Dioxygenase, domain 1"/>
    <property type="match status" value="1"/>
</dbReference>
<dbReference type="InterPro" id="IPR029068">
    <property type="entry name" value="Glyas_Bleomycin-R_OHBP_Dase"/>
</dbReference>
<dbReference type="RefSeq" id="WP_248354775.1">
    <property type="nucleotide sequence ID" value="NZ_AP025591.1"/>
</dbReference>
<accession>A0ABN6MXP8</accession>
<dbReference type="InterPro" id="IPR037523">
    <property type="entry name" value="VOC_core"/>
</dbReference>
<keyword evidence="4" id="KW-1185">Reference proteome</keyword>
<dbReference type="PANTHER" id="PTHR43048:SF3">
    <property type="entry name" value="METHYLMALONYL-COA EPIMERASE, MITOCHONDRIAL"/>
    <property type="match status" value="1"/>
</dbReference>
<dbReference type="PROSITE" id="PS51819">
    <property type="entry name" value="VOC"/>
    <property type="match status" value="1"/>
</dbReference>
<feature type="domain" description="VOC" evidence="2">
    <location>
        <begin position="12"/>
        <end position="132"/>
    </location>
</feature>